<accession>A0A2G5DVA8</accession>
<dbReference type="Proteomes" id="UP000230069">
    <property type="component" value="Unassembled WGS sequence"/>
</dbReference>
<evidence type="ECO:0000259" key="4">
    <source>
        <dbReference type="Pfam" id="PF01571"/>
    </source>
</evidence>
<dbReference type="FunCoup" id="A0A2G5DVA8">
    <property type="interactions" value="595"/>
</dbReference>
<dbReference type="PANTHER" id="PTHR43757">
    <property type="entry name" value="AMINOMETHYLTRANSFERASE"/>
    <property type="match status" value="1"/>
</dbReference>
<comment type="similarity">
    <text evidence="1">Belongs to the GcvT family.</text>
</comment>
<dbReference type="InterPro" id="IPR006222">
    <property type="entry name" value="GCVT_N"/>
</dbReference>
<keyword evidence="3" id="KW-0732">Signal</keyword>
<dbReference type="Pfam" id="PF01571">
    <property type="entry name" value="GCV_T"/>
    <property type="match status" value="1"/>
</dbReference>
<dbReference type="InterPro" id="IPR017703">
    <property type="entry name" value="YgfZ/GCV_T_CS"/>
</dbReference>
<feature type="chain" id="PRO_5013559162" description="Aminomethyltransferase folate-binding domain-containing protein" evidence="3">
    <location>
        <begin position="21"/>
        <end position="435"/>
    </location>
</feature>
<evidence type="ECO:0000313" key="6">
    <source>
        <dbReference type="EMBL" id="PIA47432.1"/>
    </source>
</evidence>
<gene>
    <name evidence="6" type="ORF">AQUCO_01400237v1</name>
</gene>
<keyword evidence="7" id="KW-1185">Reference proteome</keyword>
<evidence type="ECO:0000256" key="2">
    <source>
        <dbReference type="ARBA" id="ARBA00022946"/>
    </source>
</evidence>
<protein>
    <recommendedName>
        <fullName evidence="8">Aminomethyltransferase folate-binding domain-containing protein</fullName>
    </recommendedName>
</protein>
<dbReference type="FunFam" id="3.30.1360.120:FF:000021">
    <property type="entry name" value="Slr0635 protein"/>
    <property type="match status" value="1"/>
</dbReference>
<dbReference type="EMBL" id="KZ305031">
    <property type="protein sequence ID" value="PIA47432.1"/>
    <property type="molecule type" value="Genomic_DNA"/>
</dbReference>
<feature type="signal peptide" evidence="3">
    <location>
        <begin position="1"/>
        <end position="20"/>
    </location>
</feature>
<evidence type="ECO:0000259" key="5">
    <source>
        <dbReference type="Pfam" id="PF08669"/>
    </source>
</evidence>
<keyword evidence="2" id="KW-0809">Transit peptide</keyword>
<dbReference type="PANTHER" id="PTHR43757:SF14">
    <property type="entry name" value="GLYCINE CLEAVAGE T-PROTEIN FAMILY"/>
    <property type="match status" value="1"/>
</dbReference>
<proteinExistence type="inferred from homology"/>
<dbReference type="InterPro" id="IPR028896">
    <property type="entry name" value="GcvT/YgfZ/DmdA"/>
</dbReference>
<dbReference type="InterPro" id="IPR027266">
    <property type="entry name" value="TrmE/GcvT-like"/>
</dbReference>
<dbReference type="AlphaFoldDB" id="A0A2G5DVA8"/>
<dbReference type="Pfam" id="PF08669">
    <property type="entry name" value="GCV_T_C"/>
    <property type="match status" value="1"/>
</dbReference>
<dbReference type="NCBIfam" id="TIGR03317">
    <property type="entry name" value="ygfZ_signature"/>
    <property type="match status" value="1"/>
</dbReference>
<dbReference type="SUPFAM" id="SSF101790">
    <property type="entry name" value="Aminomethyltransferase beta-barrel domain"/>
    <property type="match status" value="1"/>
</dbReference>
<dbReference type="GO" id="GO:0005739">
    <property type="term" value="C:mitochondrion"/>
    <property type="evidence" value="ECO:0007669"/>
    <property type="project" value="TreeGrafter"/>
</dbReference>
<reference evidence="6 7" key="1">
    <citation type="submission" date="2017-09" db="EMBL/GenBank/DDBJ databases">
        <title>WGS assembly of Aquilegia coerulea Goldsmith.</title>
        <authorList>
            <person name="Hodges S."/>
            <person name="Kramer E."/>
            <person name="Nordborg M."/>
            <person name="Tomkins J."/>
            <person name="Borevitz J."/>
            <person name="Derieg N."/>
            <person name="Yan J."/>
            <person name="Mihaltcheva S."/>
            <person name="Hayes R.D."/>
            <person name="Rokhsar D."/>
        </authorList>
    </citation>
    <scope>NUCLEOTIDE SEQUENCE [LARGE SCALE GENOMIC DNA]</scope>
    <source>
        <strain evidence="7">cv. Goldsmith</strain>
    </source>
</reference>
<feature type="domain" description="Aminomethyltransferase C-terminal" evidence="5">
    <location>
        <begin position="353"/>
        <end position="411"/>
    </location>
</feature>
<dbReference type="InterPro" id="IPR013977">
    <property type="entry name" value="GcvT_C"/>
</dbReference>
<dbReference type="SUPFAM" id="SSF103025">
    <property type="entry name" value="Folate-binding domain"/>
    <property type="match status" value="1"/>
</dbReference>
<name>A0A2G5DVA8_AQUCA</name>
<evidence type="ECO:0008006" key="8">
    <source>
        <dbReference type="Google" id="ProtNLM"/>
    </source>
</evidence>
<evidence type="ECO:0000256" key="1">
    <source>
        <dbReference type="ARBA" id="ARBA00008609"/>
    </source>
</evidence>
<evidence type="ECO:0000313" key="7">
    <source>
        <dbReference type="Proteomes" id="UP000230069"/>
    </source>
</evidence>
<dbReference type="InterPro" id="IPR029043">
    <property type="entry name" value="GcvT/YgfZ_C"/>
</dbReference>
<sequence length="435" mass="47066">MATMAIPLCFSLSTVTTTTSTCITRKLPCCSFSSSSSRQFHYFHSQFQTKTQKSCLLFSTSSSSSSSPIEFDLSPPSIDLDLLETMKELGAEKISEDGVVETFGNDHDAIQAAYNGVAVVDLSHFGRIRVTGEDRVQFLHNQTTANFEALSEGQGCDTVFVTPTARTIDIAHAWVMKSAITLLVSPITCRSITEMLMKYIFFADKVEISDITKQTCFFVLTGPKSNQVMEDLNLGELVGQPYGTHRHYSVNGTPVTIGVGSVIAEDGFSMLLSPATAGSVWKTLLSHGAVPMGATAWERFRVFQGRPAPGKELSDEFNVLEAGLWNAVSLNKGCYKGQETISRLITYDGVKQKLYGIELPAPAEPGSPITIDGKKVGKLTSYAVGKTESEHFGLGYIKKRTASAGDKVLIGDTVGTLVEVPYLARQTPLTKSSTA</sequence>
<evidence type="ECO:0000256" key="3">
    <source>
        <dbReference type="SAM" id="SignalP"/>
    </source>
</evidence>
<feature type="domain" description="GCVT N-terminal" evidence="4">
    <location>
        <begin position="110"/>
        <end position="332"/>
    </location>
</feature>
<dbReference type="STRING" id="218851.A0A2G5DVA8"/>
<dbReference type="Gene3D" id="3.30.1360.120">
    <property type="entry name" value="Probable tRNA modification gtpase trme, domain 1"/>
    <property type="match status" value="1"/>
</dbReference>
<dbReference type="OrthoDB" id="191995at2759"/>
<organism evidence="6 7">
    <name type="scientific">Aquilegia coerulea</name>
    <name type="common">Rocky mountain columbine</name>
    <dbReference type="NCBI Taxonomy" id="218851"/>
    <lineage>
        <taxon>Eukaryota</taxon>
        <taxon>Viridiplantae</taxon>
        <taxon>Streptophyta</taxon>
        <taxon>Embryophyta</taxon>
        <taxon>Tracheophyta</taxon>
        <taxon>Spermatophyta</taxon>
        <taxon>Magnoliopsida</taxon>
        <taxon>Ranunculales</taxon>
        <taxon>Ranunculaceae</taxon>
        <taxon>Thalictroideae</taxon>
        <taxon>Aquilegia</taxon>
    </lineage>
</organism>
<dbReference type="InParanoid" id="A0A2G5DVA8"/>